<gene>
    <name evidence="16" type="primary">ARG4</name>
    <name evidence="16" type="ORF">H4R34_004696</name>
</gene>
<dbReference type="GO" id="GO:0009073">
    <property type="term" value="P:aromatic amino acid family biosynthetic process"/>
    <property type="evidence" value="ECO:0007669"/>
    <property type="project" value="UniProtKB-KW"/>
</dbReference>
<comment type="catalytic activity">
    <reaction evidence="12">
        <text>D-erythrose 4-phosphate + phosphoenolpyruvate + H2O = 7-phospho-2-dehydro-3-deoxy-D-arabino-heptonate + phosphate</text>
        <dbReference type="Rhea" id="RHEA:14717"/>
        <dbReference type="ChEBI" id="CHEBI:15377"/>
        <dbReference type="ChEBI" id="CHEBI:16897"/>
        <dbReference type="ChEBI" id="CHEBI:43474"/>
        <dbReference type="ChEBI" id="CHEBI:58394"/>
        <dbReference type="ChEBI" id="CHEBI:58702"/>
        <dbReference type="EC" id="2.5.1.54"/>
    </reaction>
</comment>
<dbReference type="AlphaFoldDB" id="A0A9W8B222"/>
<evidence type="ECO:0000313" key="17">
    <source>
        <dbReference type="Proteomes" id="UP001151582"/>
    </source>
</evidence>
<keyword evidence="17" id="KW-1185">Reference proteome</keyword>
<evidence type="ECO:0000256" key="6">
    <source>
        <dbReference type="ARBA" id="ARBA00012694"/>
    </source>
</evidence>
<dbReference type="PROSITE" id="PS00163">
    <property type="entry name" value="FUMARATE_LYASES"/>
    <property type="match status" value="1"/>
</dbReference>
<dbReference type="PANTHER" id="PTHR43814:SF1">
    <property type="entry name" value="ARGININOSUCCINATE LYASE"/>
    <property type="match status" value="1"/>
</dbReference>
<dbReference type="Gene3D" id="3.20.20.70">
    <property type="entry name" value="Aldolase class I"/>
    <property type="match status" value="1"/>
</dbReference>
<dbReference type="InterPro" id="IPR009049">
    <property type="entry name" value="Argininosuccinate_lyase"/>
</dbReference>
<accession>A0A9W8B222</accession>
<dbReference type="InterPro" id="IPR020557">
    <property type="entry name" value="Fumarate_lyase_CS"/>
</dbReference>
<feature type="domain" description="Fumarate lyase N-terminal" evidence="13">
    <location>
        <begin position="283"/>
        <end position="577"/>
    </location>
</feature>
<evidence type="ECO:0000256" key="4">
    <source>
        <dbReference type="ARBA" id="ARBA00010755"/>
    </source>
</evidence>
<dbReference type="Gene3D" id="1.10.40.30">
    <property type="entry name" value="Fumarase/aspartase (C-terminal domain)"/>
    <property type="match status" value="1"/>
</dbReference>
<dbReference type="NCBIfam" id="TIGR00838">
    <property type="entry name" value="argH"/>
    <property type="match status" value="1"/>
</dbReference>
<keyword evidence="10" id="KW-0057">Aromatic amino acid biosynthesis</keyword>
<evidence type="ECO:0000256" key="3">
    <source>
        <dbReference type="ARBA" id="ARBA00007985"/>
    </source>
</evidence>
<name>A0A9W8B222_9FUNG</name>
<evidence type="ECO:0000313" key="16">
    <source>
        <dbReference type="EMBL" id="KAJ1974500.1"/>
    </source>
</evidence>
<dbReference type="FunFam" id="1.10.275.10:FF:000002">
    <property type="entry name" value="Argininosuccinate lyase"/>
    <property type="match status" value="1"/>
</dbReference>
<dbReference type="EC" id="2.5.1.54" evidence="6"/>
<evidence type="ECO:0000259" key="15">
    <source>
        <dbReference type="Pfam" id="PF14698"/>
    </source>
</evidence>
<dbReference type="GO" id="GO:0005829">
    <property type="term" value="C:cytosol"/>
    <property type="evidence" value="ECO:0007669"/>
    <property type="project" value="TreeGrafter"/>
</dbReference>
<evidence type="ECO:0000256" key="10">
    <source>
        <dbReference type="ARBA" id="ARBA00023141"/>
    </source>
</evidence>
<dbReference type="Gene3D" id="1.20.200.10">
    <property type="entry name" value="Fumarase/aspartase (Central domain)"/>
    <property type="match status" value="1"/>
</dbReference>
<keyword evidence="8" id="KW-0028">Amino-acid biosynthesis</keyword>
<dbReference type="FunFam" id="1.20.200.10:FF:000002">
    <property type="entry name" value="Argininosuccinate lyase"/>
    <property type="match status" value="1"/>
</dbReference>
<comment type="similarity">
    <text evidence="3">Belongs to the class-I DAHP synthase family.</text>
</comment>
<proteinExistence type="inferred from homology"/>
<feature type="domain" description="DAHP synthetase I/KDSA" evidence="14">
    <location>
        <begin position="48"/>
        <end position="279"/>
    </location>
</feature>
<evidence type="ECO:0000256" key="8">
    <source>
        <dbReference type="ARBA" id="ARBA00022605"/>
    </source>
</evidence>
<dbReference type="InterPro" id="IPR029419">
    <property type="entry name" value="Arg_succ_lyase_C"/>
</dbReference>
<dbReference type="EC" id="4.3.2.1" evidence="5"/>
<dbReference type="SUPFAM" id="SSF48557">
    <property type="entry name" value="L-aspartase-like"/>
    <property type="match status" value="1"/>
</dbReference>
<dbReference type="Pfam" id="PF14698">
    <property type="entry name" value="ASL_C2"/>
    <property type="match status" value="1"/>
</dbReference>
<dbReference type="InterPro" id="IPR013785">
    <property type="entry name" value="Aldolase_TIM"/>
</dbReference>
<dbReference type="Pfam" id="PF00793">
    <property type="entry name" value="DAHP_synth_1"/>
    <property type="match status" value="1"/>
</dbReference>
<dbReference type="NCBIfam" id="NF009395">
    <property type="entry name" value="PRK12755.1"/>
    <property type="match status" value="1"/>
</dbReference>
<dbReference type="GO" id="GO:0003849">
    <property type="term" value="F:3-deoxy-7-phosphoheptulonate synthase activity"/>
    <property type="evidence" value="ECO:0007669"/>
    <property type="project" value="UniProtKB-EC"/>
</dbReference>
<dbReference type="InterPro" id="IPR022761">
    <property type="entry name" value="Fumarate_lyase_N"/>
</dbReference>
<evidence type="ECO:0000256" key="12">
    <source>
        <dbReference type="ARBA" id="ARBA00047508"/>
    </source>
</evidence>
<keyword evidence="16" id="KW-0456">Lyase</keyword>
<comment type="pathway">
    <text evidence="2">Amino-acid biosynthesis; L-arginine biosynthesis; L-arginine from L-ornithine and carbamoyl phosphate: step 3/3.</text>
</comment>
<keyword evidence="9" id="KW-0808">Transferase</keyword>
<feature type="domain" description="Argininosuccinate lyase C-terminal" evidence="15">
    <location>
        <begin position="640"/>
        <end position="706"/>
    </location>
</feature>
<dbReference type="NCBIfam" id="TIGR00034">
    <property type="entry name" value="aroFGH"/>
    <property type="match status" value="1"/>
</dbReference>
<dbReference type="Pfam" id="PF00206">
    <property type="entry name" value="Lyase_1"/>
    <property type="match status" value="1"/>
</dbReference>
<sequence length="732" mass="81058">MPSPQKPTTLAHDDLRVTSYDALLPPQILQLEIPASDRSIATITQTREECGKVITREDDRLIVVVGPCSIHDVEAAKEYGLRLKDIAEKYKNDLLIVMRAYFEKPRTTVGWKGLINDPELNGTFQINKGLRVARQLLCDLTDLGVPVGCELLDTISPQFIGDLISWGAIGARTTESQLHRELASGVSFPLGFKNGTDGNAGIAVDAIRAAAHPHHFMGVTKQGLAAITNTTGNDKCHIILRGGNSGPNYEKEWIDKIKAQLTKANLCDNIMVDCSHGKKLWGGRFSGATDPLMEKFNESIHFDRRMYKADIRGSQAYVQALCKKDIVTAAEASTLHQGLDQVLAEWEANTFAIKAGDEDIHTANERRLGELVGSVAGKLHTGRSRNDQVATDMRLWLREAATELVTILRDLIQVTVARAEQEVDVLLPGYTHLQRAQPIRWSHFLLSYAWSWQQDTQRLEQLIDRFNVLPLGAGALAGNPFQVDREFLARELGFRGVIENSLLAVSDRDFVSEFLFWASLTANHISRFAEDLIIYSSSEFGYVSLADAYSTGSSLMPQKKNPDSLELLRGKAGRVFGQMAGFLMVTKGLPSTYNKDLQEDKEPMFDAFDTMHGSLLITTRVIATLTINATRMQSALSPDMLATDLAEYLVRKGVPFRETHHISGAAVRMAEDRGVSMAQLSVADLQTLHPAFSNDVTKVWDYERSIDHRASIGGTSKPTVLKQVASLKQWLS</sequence>
<dbReference type="PRINTS" id="PR00145">
    <property type="entry name" value="ARGSUCLYASE"/>
</dbReference>
<dbReference type="OrthoDB" id="2561043at2759"/>
<dbReference type="Proteomes" id="UP001151582">
    <property type="component" value="Unassembled WGS sequence"/>
</dbReference>
<dbReference type="InterPro" id="IPR006218">
    <property type="entry name" value="DAHP1/KDSA"/>
</dbReference>
<evidence type="ECO:0000256" key="1">
    <source>
        <dbReference type="ARBA" id="ARBA00000985"/>
    </source>
</evidence>
<dbReference type="HAMAP" id="MF_00006">
    <property type="entry name" value="Arg_succ_lyase"/>
    <property type="match status" value="1"/>
</dbReference>
<evidence type="ECO:0000256" key="2">
    <source>
        <dbReference type="ARBA" id="ARBA00004941"/>
    </source>
</evidence>
<comment type="similarity">
    <text evidence="4">Belongs to the lyase 1 family. Argininosuccinate lyase subfamily.</text>
</comment>
<dbReference type="PRINTS" id="PR00149">
    <property type="entry name" value="FUMRATELYASE"/>
</dbReference>
<comment type="catalytic activity">
    <reaction evidence="1">
        <text>2-(N(omega)-L-arginino)succinate = fumarate + L-arginine</text>
        <dbReference type="Rhea" id="RHEA:24020"/>
        <dbReference type="ChEBI" id="CHEBI:29806"/>
        <dbReference type="ChEBI" id="CHEBI:32682"/>
        <dbReference type="ChEBI" id="CHEBI:57472"/>
        <dbReference type="EC" id="4.3.2.1"/>
    </reaction>
</comment>
<dbReference type="InterPro" id="IPR008948">
    <property type="entry name" value="L-Aspartase-like"/>
</dbReference>
<evidence type="ECO:0000259" key="13">
    <source>
        <dbReference type="Pfam" id="PF00206"/>
    </source>
</evidence>
<protein>
    <recommendedName>
        <fullName evidence="7">Argininosuccinate lyase</fullName>
        <ecNumber evidence="6">2.5.1.54</ecNumber>
        <ecNumber evidence="5">4.3.2.1</ecNumber>
    </recommendedName>
    <alternativeName>
        <fullName evidence="11">Arginosuccinase</fullName>
    </alternativeName>
</protein>
<dbReference type="Gene3D" id="1.10.275.10">
    <property type="entry name" value="Fumarase/aspartase (N-terminal domain)"/>
    <property type="match status" value="1"/>
</dbReference>
<comment type="caution">
    <text evidence="16">The sequence shown here is derived from an EMBL/GenBank/DDBJ whole genome shotgun (WGS) entry which is preliminary data.</text>
</comment>
<dbReference type="SUPFAM" id="SSF51569">
    <property type="entry name" value="Aldolase"/>
    <property type="match status" value="1"/>
</dbReference>
<dbReference type="InterPro" id="IPR006219">
    <property type="entry name" value="DAHP_synth_1"/>
</dbReference>
<evidence type="ECO:0000256" key="11">
    <source>
        <dbReference type="ARBA" id="ARBA00032749"/>
    </source>
</evidence>
<dbReference type="InterPro" id="IPR024083">
    <property type="entry name" value="Fumarase/histidase_N"/>
</dbReference>
<dbReference type="EMBL" id="JANBQB010000646">
    <property type="protein sequence ID" value="KAJ1974500.1"/>
    <property type="molecule type" value="Genomic_DNA"/>
</dbReference>
<dbReference type="CDD" id="cd01359">
    <property type="entry name" value="Argininosuccinate_lyase"/>
    <property type="match status" value="1"/>
</dbReference>
<evidence type="ECO:0000256" key="7">
    <source>
        <dbReference type="ARBA" id="ARBA00019698"/>
    </source>
</evidence>
<dbReference type="PANTHER" id="PTHR43814">
    <property type="entry name" value="ARGININOSUCCINATE LYASE"/>
    <property type="match status" value="1"/>
</dbReference>
<organism evidence="16 17">
    <name type="scientific">Dimargaris verticillata</name>
    <dbReference type="NCBI Taxonomy" id="2761393"/>
    <lineage>
        <taxon>Eukaryota</taxon>
        <taxon>Fungi</taxon>
        <taxon>Fungi incertae sedis</taxon>
        <taxon>Zoopagomycota</taxon>
        <taxon>Kickxellomycotina</taxon>
        <taxon>Dimargaritomycetes</taxon>
        <taxon>Dimargaritales</taxon>
        <taxon>Dimargaritaceae</taxon>
        <taxon>Dimargaris</taxon>
    </lineage>
</organism>
<dbReference type="GO" id="GO:0004056">
    <property type="term" value="F:argininosuccinate lyase activity"/>
    <property type="evidence" value="ECO:0007669"/>
    <property type="project" value="UniProtKB-EC"/>
</dbReference>
<dbReference type="FunFam" id="1.10.40.30:FF:000001">
    <property type="entry name" value="Argininosuccinate lyase"/>
    <property type="match status" value="1"/>
</dbReference>
<dbReference type="GO" id="GO:0042450">
    <property type="term" value="P:L-arginine biosynthetic process via ornithine"/>
    <property type="evidence" value="ECO:0007669"/>
    <property type="project" value="InterPro"/>
</dbReference>
<evidence type="ECO:0000256" key="9">
    <source>
        <dbReference type="ARBA" id="ARBA00022679"/>
    </source>
</evidence>
<reference evidence="16" key="1">
    <citation type="submission" date="2022-07" db="EMBL/GenBank/DDBJ databases">
        <title>Phylogenomic reconstructions and comparative analyses of Kickxellomycotina fungi.</title>
        <authorList>
            <person name="Reynolds N.K."/>
            <person name="Stajich J.E."/>
            <person name="Barry K."/>
            <person name="Grigoriev I.V."/>
            <person name="Crous P."/>
            <person name="Smith M.E."/>
        </authorList>
    </citation>
    <scope>NUCLEOTIDE SEQUENCE</scope>
    <source>
        <strain evidence="16">RSA 567</strain>
    </source>
</reference>
<dbReference type="InterPro" id="IPR000362">
    <property type="entry name" value="Fumarate_lyase_fam"/>
</dbReference>
<evidence type="ECO:0000259" key="14">
    <source>
        <dbReference type="Pfam" id="PF00793"/>
    </source>
</evidence>
<evidence type="ECO:0000256" key="5">
    <source>
        <dbReference type="ARBA" id="ARBA00012338"/>
    </source>
</evidence>